<organism evidence="1 2">
    <name type="scientific">Burkholderia multivorans</name>
    <dbReference type="NCBI Taxonomy" id="87883"/>
    <lineage>
        <taxon>Bacteria</taxon>
        <taxon>Pseudomonadati</taxon>
        <taxon>Pseudomonadota</taxon>
        <taxon>Betaproteobacteria</taxon>
        <taxon>Burkholderiales</taxon>
        <taxon>Burkholderiaceae</taxon>
        <taxon>Burkholderia</taxon>
        <taxon>Burkholderia cepacia complex</taxon>
    </lineage>
</organism>
<dbReference type="AlphaFoldDB" id="A0ABD7LHQ2"/>
<proteinExistence type="predicted"/>
<gene>
    <name evidence="1" type="ORF">UA18_01363</name>
</gene>
<protein>
    <submittedName>
        <fullName evidence="1">Uncharacterized protein</fullName>
    </submittedName>
</protein>
<reference evidence="1 2" key="1">
    <citation type="submission" date="2016-04" db="EMBL/GenBank/DDBJ databases">
        <authorList>
            <person name="Peeters C."/>
        </authorList>
    </citation>
    <scope>NUCLEOTIDE SEQUENCE [LARGE SCALE GENOMIC DNA]</scope>
    <source>
        <strain evidence="1">LMG 29311</strain>
    </source>
</reference>
<dbReference type="EMBL" id="FKJW01000003">
    <property type="protein sequence ID" value="SAK15756.1"/>
    <property type="molecule type" value="Genomic_DNA"/>
</dbReference>
<sequence>MSAHSCELAPRQSTLLCINSALGTNVVEQSLKSNDCLVWHTLAHPALYSRDCGLADPDTFSDVHLREAEREQFGNY</sequence>
<dbReference type="Proteomes" id="UP000196218">
    <property type="component" value="Unassembled WGS sequence"/>
</dbReference>
<comment type="caution">
    <text evidence="1">The sequence shown here is derived from an EMBL/GenBank/DDBJ whole genome shotgun (WGS) entry which is preliminary data.</text>
</comment>
<evidence type="ECO:0000313" key="2">
    <source>
        <dbReference type="Proteomes" id="UP000196218"/>
    </source>
</evidence>
<evidence type="ECO:0000313" key="1">
    <source>
        <dbReference type="EMBL" id="SAK15756.1"/>
    </source>
</evidence>
<name>A0ABD7LHQ2_9BURK</name>
<accession>A0ABD7LHQ2</accession>